<dbReference type="Proteomes" id="UP000216871">
    <property type="component" value="Unassembled WGS sequence"/>
</dbReference>
<evidence type="ECO:0000256" key="2">
    <source>
        <dbReference type="ARBA" id="ARBA00022448"/>
    </source>
</evidence>
<protein>
    <submittedName>
        <fullName evidence="10">ABC transporter permease</fullName>
    </submittedName>
</protein>
<feature type="transmembrane region" description="Helical" evidence="7">
    <location>
        <begin position="199"/>
        <end position="226"/>
    </location>
</feature>
<dbReference type="AlphaFoldDB" id="A0A261FJ96"/>
<name>A0A261FJ96_9BIFI</name>
<evidence type="ECO:0000256" key="8">
    <source>
        <dbReference type="SAM" id="MobiDB-lite"/>
    </source>
</evidence>
<organism evidence="10 11">
    <name type="scientific">Bifidobacterium myosotis</name>
    <dbReference type="NCBI Taxonomy" id="1630166"/>
    <lineage>
        <taxon>Bacteria</taxon>
        <taxon>Bacillati</taxon>
        <taxon>Actinomycetota</taxon>
        <taxon>Actinomycetes</taxon>
        <taxon>Bifidobacteriales</taxon>
        <taxon>Bifidobacteriaceae</taxon>
        <taxon>Bifidobacterium</taxon>
    </lineage>
</organism>
<evidence type="ECO:0000256" key="4">
    <source>
        <dbReference type="ARBA" id="ARBA00022692"/>
    </source>
</evidence>
<reference evidence="10 11" key="1">
    <citation type="journal article" date="2017" name="BMC Genomics">
        <title>Comparative genomic and phylogenomic analyses of the Bifidobacteriaceae family.</title>
        <authorList>
            <person name="Lugli G.A."/>
            <person name="Milani C."/>
            <person name="Turroni F."/>
            <person name="Duranti S."/>
            <person name="Mancabelli L."/>
            <person name="Mangifesta M."/>
            <person name="Ferrario C."/>
            <person name="Modesto M."/>
            <person name="Mattarelli P."/>
            <person name="Jiri K."/>
            <person name="van Sinderen D."/>
            <person name="Ventura M."/>
        </authorList>
    </citation>
    <scope>NUCLEOTIDE SEQUENCE [LARGE SCALE GENOMIC DNA]</scope>
    <source>
        <strain evidence="10 11">DSM 100196</strain>
    </source>
</reference>
<evidence type="ECO:0000259" key="9">
    <source>
        <dbReference type="PROSITE" id="PS50928"/>
    </source>
</evidence>
<comment type="subcellular location">
    <subcellularLocation>
        <location evidence="1 7">Cell membrane</location>
        <topology evidence="1 7">Multi-pass membrane protein</topology>
    </subcellularLocation>
</comment>
<feature type="transmembrane region" description="Helical" evidence="7">
    <location>
        <begin position="123"/>
        <end position="146"/>
    </location>
</feature>
<evidence type="ECO:0000313" key="10">
    <source>
        <dbReference type="EMBL" id="OZG59234.1"/>
    </source>
</evidence>
<feature type="region of interest" description="Disordered" evidence="8">
    <location>
        <begin position="1"/>
        <end position="44"/>
    </location>
</feature>
<comment type="caution">
    <text evidence="10">The sequence shown here is derived from an EMBL/GenBank/DDBJ whole genome shotgun (WGS) entry which is preliminary data.</text>
</comment>
<feature type="transmembrane region" description="Helical" evidence="7">
    <location>
        <begin position="258"/>
        <end position="278"/>
    </location>
</feature>
<dbReference type="InterPro" id="IPR000515">
    <property type="entry name" value="MetI-like"/>
</dbReference>
<dbReference type="SUPFAM" id="SSF161098">
    <property type="entry name" value="MetI-like"/>
    <property type="match status" value="1"/>
</dbReference>
<keyword evidence="4 7" id="KW-0812">Transmembrane</keyword>
<dbReference type="GO" id="GO:0055085">
    <property type="term" value="P:transmembrane transport"/>
    <property type="evidence" value="ECO:0007669"/>
    <property type="project" value="InterPro"/>
</dbReference>
<dbReference type="Gene3D" id="1.10.3720.10">
    <property type="entry name" value="MetI-like"/>
    <property type="match status" value="1"/>
</dbReference>
<evidence type="ECO:0000256" key="3">
    <source>
        <dbReference type="ARBA" id="ARBA00022475"/>
    </source>
</evidence>
<keyword evidence="6 7" id="KW-0472">Membrane</keyword>
<comment type="similarity">
    <text evidence="7">Belongs to the binding-protein-dependent transport system permease family.</text>
</comment>
<keyword evidence="5 7" id="KW-1133">Transmembrane helix</keyword>
<feature type="domain" description="ABC transmembrane type-1" evidence="9">
    <location>
        <begin position="120"/>
        <end position="332"/>
    </location>
</feature>
<dbReference type="RefSeq" id="WP_211276836.1">
    <property type="nucleotide sequence ID" value="NZ_MWWW01000015.1"/>
</dbReference>
<keyword evidence="11" id="KW-1185">Reference proteome</keyword>
<feature type="transmembrane region" description="Helical" evidence="7">
    <location>
        <begin position="158"/>
        <end position="179"/>
    </location>
</feature>
<proteinExistence type="inferred from homology"/>
<dbReference type="PANTHER" id="PTHR30193">
    <property type="entry name" value="ABC TRANSPORTER PERMEASE PROTEIN"/>
    <property type="match status" value="1"/>
</dbReference>
<feature type="transmembrane region" description="Helical" evidence="7">
    <location>
        <begin position="316"/>
        <end position="335"/>
    </location>
</feature>
<dbReference type="PROSITE" id="PS50928">
    <property type="entry name" value="ABC_TM1"/>
    <property type="match status" value="1"/>
</dbReference>
<dbReference type="GO" id="GO:0005886">
    <property type="term" value="C:plasma membrane"/>
    <property type="evidence" value="ECO:0007669"/>
    <property type="project" value="UniProtKB-SubCell"/>
</dbReference>
<evidence type="ECO:0000256" key="5">
    <source>
        <dbReference type="ARBA" id="ARBA00022989"/>
    </source>
</evidence>
<evidence type="ECO:0000256" key="6">
    <source>
        <dbReference type="ARBA" id="ARBA00023136"/>
    </source>
</evidence>
<evidence type="ECO:0000313" key="11">
    <source>
        <dbReference type="Proteomes" id="UP000216871"/>
    </source>
</evidence>
<evidence type="ECO:0000256" key="1">
    <source>
        <dbReference type="ARBA" id="ARBA00004651"/>
    </source>
</evidence>
<dbReference type="Pfam" id="PF00528">
    <property type="entry name" value="BPD_transp_1"/>
    <property type="match status" value="1"/>
</dbReference>
<sequence length="341" mass="36405">MTSAMSVRSAADGEQTAAGRTASAKTVSRGAVPSATAGHSKRIARAGKRGPSAVPYFFVGPFVVAFVVFILVPLGMAIWDSLFAVKRSGLGFGGGGREARFVGLNNYIEALHNQAFMSGFGRMLLFGVVQVPVMLGLSLLFALLIDSSLVRFKKTAQVMVFLPYAVPSVVAALLWGFLYQPGVSPIVKGLKAIGVNADFLAPGTVLWSAANITTWVYVGVNMVIIFSSLQSIPHDLYEAARIDGASEFRIAWSIKIPMVLPSLLVTLFMSIVGTIQLFNEPTVLRSITANVSSDFTPMMSVLNTTMTMKNQNMGSAMSIIVAVVAFVLSALVALAQRRKKD</sequence>
<feature type="transmembrane region" description="Helical" evidence="7">
    <location>
        <begin position="54"/>
        <end position="79"/>
    </location>
</feature>
<dbReference type="PANTHER" id="PTHR30193:SF41">
    <property type="entry name" value="DIACETYLCHITOBIOSE UPTAKE SYSTEM PERMEASE PROTEIN NGCF"/>
    <property type="match status" value="1"/>
</dbReference>
<dbReference type="InterPro" id="IPR035906">
    <property type="entry name" value="MetI-like_sf"/>
</dbReference>
<keyword evidence="2 7" id="KW-0813">Transport</keyword>
<gene>
    <name evidence="10" type="ORF">BMYO_1439</name>
</gene>
<dbReference type="EMBL" id="MWWW01000015">
    <property type="protein sequence ID" value="OZG59234.1"/>
    <property type="molecule type" value="Genomic_DNA"/>
</dbReference>
<keyword evidence="3" id="KW-1003">Cell membrane</keyword>
<accession>A0A261FJ96</accession>
<evidence type="ECO:0000256" key="7">
    <source>
        <dbReference type="RuleBase" id="RU363032"/>
    </source>
</evidence>
<dbReference type="CDD" id="cd06261">
    <property type="entry name" value="TM_PBP2"/>
    <property type="match status" value="1"/>
</dbReference>
<dbReference type="InterPro" id="IPR051393">
    <property type="entry name" value="ABC_transporter_permease"/>
</dbReference>